<reference evidence="4" key="1">
    <citation type="submission" date="2017-06" db="EMBL/GenBank/DDBJ databases">
        <title>Capnocytophaga spp. assemblies.</title>
        <authorList>
            <person name="Gulvik C.A."/>
        </authorList>
    </citation>
    <scope>NUCLEOTIDE SEQUENCE [LARGE SCALE GENOMIC DNA]</scope>
    <source>
        <strain evidence="4">H2177</strain>
    </source>
</reference>
<feature type="domain" description="Lipid/polyisoprenoid-binding YceI-like" evidence="2">
    <location>
        <begin position="52"/>
        <end position="224"/>
    </location>
</feature>
<proteinExistence type="predicted"/>
<dbReference type="OrthoDB" id="951410at2"/>
<protein>
    <recommendedName>
        <fullName evidence="2">Lipid/polyisoprenoid-binding YceI-like domain-containing protein</fullName>
    </recommendedName>
</protein>
<dbReference type="EMBL" id="CP022387">
    <property type="protein sequence ID" value="ATA89540.1"/>
    <property type="molecule type" value="Genomic_DNA"/>
</dbReference>
<dbReference type="AlphaFoldDB" id="A0A250FWN5"/>
<gene>
    <name evidence="3" type="ORF">CGC58_07250</name>
</gene>
<dbReference type="InterPro" id="IPR036761">
    <property type="entry name" value="TTHA0802/YceI-like_sf"/>
</dbReference>
<dbReference type="SMART" id="SM00867">
    <property type="entry name" value="YceI"/>
    <property type="match status" value="1"/>
</dbReference>
<dbReference type="Pfam" id="PF04264">
    <property type="entry name" value="YceI"/>
    <property type="match status" value="1"/>
</dbReference>
<organism evidence="3 4">
    <name type="scientific">Capnocytophaga stomatis</name>
    <dbReference type="NCBI Taxonomy" id="1848904"/>
    <lineage>
        <taxon>Bacteria</taxon>
        <taxon>Pseudomonadati</taxon>
        <taxon>Bacteroidota</taxon>
        <taxon>Flavobacteriia</taxon>
        <taxon>Flavobacteriales</taxon>
        <taxon>Flavobacteriaceae</taxon>
        <taxon>Capnocytophaga</taxon>
    </lineage>
</organism>
<evidence type="ECO:0000259" key="2">
    <source>
        <dbReference type="SMART" id="SM00867"/>
    </source>
</evidence>
<evidence type="ECO:0000313" key="4">
    <source>
        <dbReference type="Proteomes" id="UP000217348"/>
    </source>
</evidence>
<dbReference type="Proteomes" id="UP000217348">
    <property type="component" value="Chromosome"/>
</dbReference>
<evidence type="ECO:0000256" key="1">
    <source>
        <dbReference type="SAM" id="SignalP"/>
    </source>
</evidence>
<dbReference type="PANTHER" id="PTHR34406:SF1">
    <property type="entry name" value="PROTEIN YCEI"/>
    <property type="match status" value="1"/>
</dbReference>
<evidence type="ECO:0000313" key="3">
    <source>
        <dbReference type="EMBL" id="ATA89540.1"/>
    </source>
</evidence>
<sequence length="225" mass="24506">MKKIVLSAVVISALTLTSCNNTNTQQKAETATQAEQMQTEAEKVQKEEAKFAYTVAPTSVIEWVGTKPTGKHNGIVNVTEGGVNIENQTITNGKFIIDMNTITVLDLAAGDGKEDLEGHLKGTGKEEAEDHFFNVKKFPTATFEFKSFDGTNVVGDLTIKGITKEVSFPATVTVTDTEVNIESKAFKINRVDFGVNYASKSVFGDLKDKFINDEMELVVKAKATK</sequence>
<dbReference type="RefSeq" id="WP_095896117.1">
    <property type="nucleotide sequence ID" value="NZ_BOPK01000012.1"/>
</dbReference>
<dbReference type="PROSITE" id="PS51257">
    <property type="entry name" value="PROKAR_LIPOPROTEIN"/>
    <property type="match status" value="1"/>
</dbReference>
<keyword evidence="1" id="KW-0732">Signal</keyword>
<dbReference type="Gene3D" id="2.40.128.110">
    <property type="entry name" value="Lipid/polyisoprenoid-binding, YceI-like"/>
    <property type="match status" value="1"/>
</dbReference>
<feature type="signal peptide" evidence="1">
    <location>
        <begin position="1"/>
        <end position="21"/>
    </location>
</feature>
<accession>A0A250FWN5</accession>
<dbReference type="SUPFAM" id="SSF101874">
    <property type="entry name" value="YceI-like"/>
    <property type="match status" value="1"/>
</dbReference>
<dbReference type="InterPro" id="IPR007372">
    <property type="entry name" value="Lipid/polyisoprenoid-bd_YceI"/>
</dbReference>
<feature type="chain" id="PRO_5012874300" description="Lipid/polyisoprenoid-binding YceI-like domain-containing protein" evidence="1">
    <location>
        <begin position="22"/>
        <end position="225"/>
    </location>
</feature>
<dbReference type="PANTHER" id="PTHR34406">
    <property type="entry name" value="PROTEIN YCEI"/>
    <property type="match status" value="1"/>
</dbReference>
<name>A0A250FWN5_9FLAO</name>
<dbReference type="KEGG" id="csto:CGC58_07250"/>